<dbReference type="Proteomes" id="UP000190285">
    <property type="component" value="Unassembled WGS sequence"/>
</dbReference>
<evidence type="ECO:0000313" key="1">
    <source>
        <dbReference type="EMBL" id="SKC70002.1"/>
    </source>
</evidence>
<keyword evidence="2" id="KW-1185">Reference proteome</keyword>
<evidence type="ECO:0000313" key="2">
    <source>
        <dbReference type="Proteomes" id="UP000190285"/>
    </source>
</evidence>
<gene>
    <name evidence="1" type="ORF">SAMN02194393_02356</name>
</gene>
<organism evidence="1 2">
    <name type="scientific">Maledivibacter halophilus</name>
    <dbReference type="NCBI Taxonomy" id="36842"/>
    <lineage>
        <taxon>Bacteria</taxon>
        <taxon>Bacillati</taxon>
        <taxon>Bacillota</taxon>
        <taxon>Clostridia</taxon>
        <taxon>Peptostreptococcales</taxon>
        <taxon>Caminicellaceae</taxon>
        <taxon>Maledivibacter</taxon>
    </lineage>
</organism>
<dbReference type="EMBL" id="FUZT01000005">
    <property type="protein sequence ID" value="SKC70002.1"/>
    <property type="molecule type" value="Genomic_DNA"/>
</dbReference>
<name>A0A1T5L1R9_9FIRM</name>
<reference evidence="1 2" key="1">
    <citation type="submission" date="2017-02" db="EMBL/GenBank/DDBJ databases">
        <authorList>
            <person name="Peterson S.W."/>
        </authorList>
    </citation>
    <scope>NUCLEOTIDE SEQUENCE [LARGE SCALE GENOMIC DNA]</scope>
    <source>
        <strain evidence="1 2">M1</strain>
    </source>
</reference>
<evidence type="ECO:0008006" key="3">
    <source>
        <dbReference type="Google" id="ProtNLM"/>
    </source>
</evidence>
<dbReference type="OrthoDB" id="1706352at2"/>
<accession>A0A1T5L1R9</accession>
<protein>
    <recommendedName>
        <fullName evidence="3">BNR repeat-like domain-containing protein</fullName>
    </recommendedName>
</protein>
<proteinExistence type="predicted"/>
<dbReference type="AlphaFoldDB" id="A0A1T5L1R9"/>
<sequence length="343" mass="40810">MTFINNIQTIIRKSNGNIINCYVIDSSLYIRNFLYKTGWEDPVSIIENTKHNEVDIKVDNNDLVYGIVNNIEGEILYLFSDKKSIYPKKLFEYDKDKYLIKYPYIKKYENTIIIAYYLQDLTNKKDWTIAFHFFDGARWLHNHIYSVKAFPIINPFIIYSSNNYIDLFYFDLINSKEEVFIRQFSKETKSWKNPVQLTSSNNQKLYLNVLKDGLDFYHITWSEFINENLIVRYLKGNFQNNDFLTNEVKSLSMPANCSFPTFIKTGKALWCIWVQMNNLYSCYSMDHGNTWSKPIIDKESQDSNFIRYKFYSNYSQDIDNFNLNNIFGTSYPVMSFLGFKNIK</sequence>
<dbReference type="RefSeq" id="WP_079491847.1">
    <property type="nucleotide sequence ID" value="NZ_FUZT01000005.1"/>
</dbReference>